<proteinExistence type="predicted"/>
<dbReference type="AlphaFoldDB" id="A0A285NWS8"/>
<gene>
    <name evidence="2" type="ORF">SAMN06269185_1638</name>
</gene>
<dbReference type="RefSeq" id="WP_097008591.1">
    <property type="nucleotide sequence ID" value="NZ_OBEJ01000002.1"/>
</dbReference>
<protein>
    <submittedName>
        <fullName evidence="2">Uncharacterized protein</fullName>
    </submittedName>
</protein>
<evidence type="ECO:0000313" key="3">
    <source>
        <dbReference type="Proteomes" id="UP000219453"/>
    </source>
</evidence>
<sequence>MPEDDSNDNDGEEMDVVDPEEVDHALDRLGQKRLAIDLLAAQRDIAESLVGVPVCEDQEEMVFGVLHDLEEAAEAVWPDDDMPDVGEIAEGDWDDDEGENVEDEAENEEEEDGEE</sequence>
<name>A0A285NWS8_NATPI</name>
<dbReference type="OrthoDB" id="379488at2157"/>
<accession>A0A285NWS8</accession>
<reference evidence="2 3" key="1">
    <citation type="submission" date="2017-09" db="EMBL/GenBank/DDBJ databases">
        <authorList>
            <person name="Ehlers B."/>
            <person name="Leendertz F.H."/>
        </authorList>
    </citation>
    <scope>NUCLEOTIDE SEQUENCE [LARGE SCALE GENOMIC DNA]</scope>
    <source>
        <strain evidence="2 3">DSM 27208</strain>
    </source>
</reference>
<feature type="region of interest" description="Disordered" evidence="1">
    <location>
        <begin position="78"/>
        <end position="115"/>
    </location>
</feature>
<evidence type="ECO:0000256" key="1">
    <source>
        <dbReference type="SAM" id="MobiDB-lite"/>
    </source>
</evidence>
<dbReference type="Proteomes" id="UP000219453">
    <property type="component" value="Unassembled WGS sequence"/>
</dbReference>
<keyword evidence="3" id="KW-1185">Reference proteome</keyword>
<dbReference type="EMBL" id="OBEJ01000002">
    <property type="protein sequence ID" value="SNZ12346.1"/>
    <property type="molecule type" value="Genomic_DNA"/>
</dbReference>
<organism evidence="2 3">
    <name type="scientific">Natronoarchaeum philippinense</name>
    <dbReference type="NCBI Taxonomy" id="558529"/>
    <lineage>
        <taxon>Archaea</taxon>
        <taxon>Methanobacteriati</taxon>
        <taxon>Methanobacteriota</taxon>
        <taxon>Stenosarchaea group</taxon>
        <taxon>Halobacteria</taxon>
        <taxon>Halobacteriales</taxon>
        <taxon>Natronoarchaeaceae</taxon>
    </lineage>
</organism>
<evidence type="ECO:0000313" key="2">
    <source>
        <dbReference type="EMBL" id="SNZ12346.1"/>
    </source>
</evidence>